<organism evidence="2 3">
    <name type="scientific">Sclerotinia sclerotiorum (strain ATCC 18683 / 1980 / Ss-1)</name>
    <name type="common">White mold</name>
    <name type="synonym">Whetzelinia sclerotiorum</name>
    <dbReference type="NCBI Taxonomy" id="665079"/>
    <lineage>
        <taxon>Eukaryota</taxon>
        <taxon>Fungi</taxon>
        <taxon>Dikarya</taxon>
        <taxon>Ascomycota</taxon>
        <taxon>Pezizomycotina</taxon>
        <taxon>Leotiomycetes</taxon>
        <taxon>Helotiales</taxon>
        <taxon>Sclerotiniaceae</taxon>
        <taxon>Sclerotinia</taxon>
    </lineage>
</organism>
<evidence type="ECO:0000256" key="1">
    <source>
        <dbReference type="SAM" id="MobiDB-lite"/>
    </source>
</evidence>
<dbReference type="VEuPathDB" id="FungiDB:sscle_11g082750"/>
<dbReference type="KEGG" id="ssl:SS1G_07865"/>
<feature type="region of interest" description="Disordered" evidence="1">
    <location>
        <begin position="244"/>
        <end position="302"/>
    </location>
</feature>
<feature type="compositionally biased region" description="Basic and acidic residues" evidence="1">
    <location>
        <begin position="80"/>
        <end position="92"/>
    </location>
</feature>
<dbReference type="Proteomes" id="UP000177798">
    <property type="component" value="Chromosome 11"/>
</dbReference>
<name>A0A1D9QEZ5_SCLS1</name>
<protein>
    <submittedName>
        <fullName evidence="2">Uncharacterized protein</fullName>
    </submittedName>
</protein>
<proteinExistence type="predicted"/>
<feature type="region of interest" description="Disordered" evidence="1">
    <location>
        <begin position="324"/>
        <end position="369"/>
    </location>
</feature>
<dbReference type="AlphaFoldDB" id="A0A1D9QEZ5"/>
<accession>A0A1D9QEZ5</accession>
<dbReference type="OrthoDB" id="5337545at2759"/>
<dbReference type="RefSeq" id="XP_001591239.1">
    <property type="nucleotide sequence ID" value="XM_001591189.1"/>
</dbReference>
<dbReference type="EMBL" id="CP017824">
    <property type="protein sequence ID" value="APA13505.1"/>
    <property type="molecule type" value="Genomic_DNA"/>
</dbReference>
<reference evidence="3" key="1">
    <citation type="journal article" date="2017" name="Genome Biol. Evol.">
        <title>The complete genome sequence of the phytopathogenic fungus Sclerotinia sclerotiorum reveals insights into the genome architecture of broad host range pathogens.</title>
        <authorList>
            <person name="Derbyshire M."/>
            <person name="Denton-Giles M."/>
            <person name="Hegedus D."/>
            <person name="Seifbarghy S."/>
            <person name="Rollins J."/>
            <person name="van Kan J."/>
            <person name="Seidl M.F."/>
            <person name="Faino L."/>
            <person name="Mbengue M."/>
            <person name="Navaud O."/>
            <person name="Raffaele S."/>
            <person name="Hammond-Kosack K."/>
            <person name="Heard S."/>
            <person name="Oliver R."/>
        </authorList>
    </citation>
    <scope>NUCLEOTIDE SEQUENCE [LARGE SCALE GENOMIC DNA]</scope>
    <source>
        <strain evidence="3">ATCC 18683 / 1980 / Ss-1</strain>
    </source>
</reference>
<sequence length="567" mass="61275">MSFSDLKGKGGKGKEITLAPAPATAPAEMKSNNNHKDGNANGNNMHVPTNRDEQPQSSLLARVGASAMGLGRNVFSGSGSEREGGEGLRRDMMGLMSGKAGGSGSGSENYVGSSSLRDAGVGFAGPAPRTEGMRSLGNSNLEGYGGDGKASESLGERVRHMQQSENEFSDFLDRVPSLTPADDFGFASGSGSGSGAASGVENRSHSRSRVDYATSSSSGSGAGAAFGADFLSQGNSNMFTEDADAEVEGRGEGMNSDMGRFHPKYGAVSSSNPDLIQESTNSDWGNVWARTSGASTSTERVQNPQVKIDKLGDFDMKKFLSESVASSKISSTGENGKVSSSGYSEKDGSKSVGYNHTDISEQEKRDGEEVREILSKIGGANLNFEEEMEELLTEQKEWATNEQEMKGYEWEWKWGMSEEERERIRKITRDLLFLEPVVRGIPKGVHSLDLVPGYEREREERWREEERSKGEEDAKGDVFAGVVFKDKMDDGKGKCKEEWKSDWKGVLRGYTDEVWGGLLPLVIEAREELQREEKEGKTGEGKDTGDLKALRRLGAVLGHLKGIGREV</sequence>
<feature type="compositionally biased region" description="Low complexity" evidence="1">
    <location>
        <begin position="213"/>
        <end position="226"/>
    </location>
</feature>
<evidence type="ECO:0000313" key="3">
    <source>
        <dbReference type="Proteomes" id="UP000177798"/>
    </source>
</evidence>
<feature type="compositionally biased region" description="Basic and acidic residues" evidence="1">
    <location>
        <begin position="1"/>
        <end position="15"/>
    </location>
</feature>
<gene>
    <name evidence="2" type="ORF">sscle_11g082750</name>
</gene>
<dbReference type="OMA" id="TDEVWGG"/>
<feature type="compositionally biased region" description="Polar residues" evidence="1">
    <location>
        <begin position="324"/>
        <end position="343"/>
    </location>
</feature>
<feature type="region of interest" description="Disordered" evidence="1">
    <location>
        <begin position="70"/>
        <end position="226"/>
    </location>
</feature>
<feature type="region of interest" description="Disordered" evidence="1">
    <location>
        <begin position="1"/>
        <end position="58"/>
    </location>
</feature>
<feature type="compositionally biased region" description="Polar residues" evidence="1">
    <location>
        <begin position="268"/>
        <end position="284"/>
    </location>
</feature>
<feature type="compositionally biased region" description="Polar residues" evidence="1">
    <location>
        <begin position="292"/>
        <end position="302"/>
    </location>
</feature>
<evidence type="ECO:0000313" key="2">
    <source>
        <dbReference type="EMBL" id="APA13505.1"/>
    </source>
</evidence>
<feature type="compositionally biased region" description="Basic and acidic residues" evidence="1">
    <location>
        <begin position="358"/>
        <end position="369"/>
    </location>
</feature>